<organism evidence="1">
    <name type="scientific">Cacopsylla melanoneura</name>
    <dbReference type="NCBI Taxonomy" id="428564"/>
    <lineage>
        <taxon>Eukaryota</taxon>
        <taxon>Metazoa</taxon>
        <taxon>Ecdysozoa</taxon>
        <taxon>Arthropoda</taxon>
        <taxon>Hexapoda</taxon>
        <taxon>Insecta</taxon>
        <taxon>Pterygota</taxon>
        <taxon>Neoptera</taxon>
        <taxon>Paraneoptera</taxon>
        <taxon>Hemiptera</taxon>
        <taxon>Sternorrhyncha</taxon>
        <taxon>Psylloidea</taxon>
        <taxon>Psyllidae</taxon>
        <taxon>Psyllinae</taxon>
        <taxon>Cacopsylla</taxon>
    </lineage>
</organism>
<dbReference type="EMBL" id="HBUF01546712">
    <property type="protein sequence ID" value="CAG6757299.1"/>
    <property type="molecule type" value="Transcribed_RNA"/>
</dbReference>
<sequence>MNAWKLFNSAMCNIQNSHTAASEFQRCFFIWKGTLFRILEVIIICPLQALKMIPEQICSISSLVFEILRVARFFFLNTLQSLVKPFDFTFHTSVPLQNIKLFTAVL</sequence>
<dbReference type="AlphaFoldDB" id="A0A8D9A1N5"/>
<accession>A0A8D9A1N5</accession>
<name>A0A8D9A1N5_9HEMI</name>
<dbReference type="EMBL" id="HBUF01546711">
    <property type="protein sequence ID" value="CAG6757298.1"/>
    <property type="molecule type" value="Transcribed_RNA"/>
</dbReference>
<evidence type="ECO:0000313" key="1">
    <source>
        <dbReference type="EMBL" id="CAG6757299.1"/>
    </source>
</evidence>
<proteinExistence type="predicted"/>
<protein>
    <submittedName>
        <fullName evidence="1">Uncharacterized protein</fullName>
    </submittedName>
</protein>
<reference evidence="1" key="1">
    <citation type="submission" date="2021-05" db="EMBL/GenBank/DDBJ databases">
        <authorList>
            <person name="Alioto T."/>
            <person name="Alioto T."/>
            <person name="Gomez Garrido J."/>
        </authorList>
    </citation>
    <scope>NUCLEOTIDE SEQUENCE</scope>
</reference>